<dbReference type="Gene3D" id="3.30.9.10">
    <property type="entry name" value="D-Amino Acid Oxidase, subunit A, domain 2"/>
    <property type="match status" value="1"/>
</dbReference>
<sequence length="472" mass="51289">MAGRDVPAGHVAAALAGAVPVPFWLDDPARPEPLPALATDTAADLAVVGGGYTGLWTALLAKERDPGRRVVLLEGRRIGWAASGRNGGFCEASLTHGEANGRRHLPQESARLAGLGLQNLQEIADTIERYGIDCGFERTGTLSVATEEHQVAWLTEEAEQDPDAVFLDEAAVRAEVGSPLYRAGLWDKQGSAMLNPARLAWGLQRACRELGVEIHEHTPVRGLAADRHGVRLATGGGTVTAARVALATNAFPSLLPRTRLYTVPVYDYALMTEPLTAQQLAAIGWTNRQGLADLNNRFHYYRLATDPQGGTRILFGGYDAVYHYGRKMRPEYEQRPETFGKLAAHFFATFPQLEGVKFTHQWGGAIDTCSRFFSFFATAHGGRTAYSAGYTGLGVGATRFGANVMLDLLSGSPTERTALRMVRRKPLPFPPEPLAWLGIRLTTAAMIRADRNRGRRGPWLRLLDSVGMGFDS</sequence>
<dbReference type="PANTHER" id="PTHR13847">
    <property type="entry name" value="SARCOSINE DEHYDROGENASE-RELATED"/>
    <property type="match status" value="1"/>
</dbReference>
<dbReference type="InterPro" id="IPR036188">
    <property type="entry name" value="FAD/NAD-bd_sf"/>
</dbReference>
<dbReference type="EMBL" id="JAAZSQ010000010">
    <property type="protein sequence ID" value="NKX55151.1"/>
    <property type="molecule type" value="Genomic_DNA"/>
</dbReference>
<dbReference type="InterPro" id="IPR006076">
    <property type="entry name" value="FAD-dep_OxRdtase"/>
</dbReference>
<dbReference type="Pfam" id="PF01266">
    <property type="entry name" value="DAO"/>
    <property type="match status" value="1"/>
</dbReference>
<reference evidence="2 3" key="1">
    <citation type="submission" date="2020-04" db="EMBL/GenBank/DDBJ databases">
        <title>Arthrobacter sp. nov.</title>
        <authorList>
            <person name="Liu S."/>
        </authorList>
    </citation>
    <scope>NUCLEOTIDE SEQUENCE [LARGE SCALE GENOMIC DNA]</scope>
    <source>
        <strain evidence="2 3">E918</strain>
    </source>
</reference>
<name>A0A7X6HDI5_9MICC</name>
<accession>A0A7X6HDI5</accession>
<proteinExistence type="predicted"/>
<evidence type="ECO:0000313" key="3">
    <source>
        <dbReference type="Proteomes" id="UP000544090"/>
    </source>
</evidence>
<dbReference type="PANTHER" id="PTHR13847:SF281">
    <property type="entry name" value="FAD DEPENDENT OXIDOREDUCTASE DOMAIN-CONTAINING PROTEIN"/>
    <property type="match status" value="1"/>
</dbReference>
<dbReference type="Proteomes" id="UP000544090">
    <property type="component" value="Unassembled WGS sequence"/>
</dbReference>
<feature type="domain" description="FAD dependent oxidoreductase" evidence="1">
    <location>
        <begin position="44"/>
        <end position="402"/>
    </location>
</feature>
<comment type="caution">
    <text evidence="2">The sequence shown here is derived from an EMBL/GenBank/DDBJ whole genome shotgun (WGS) entry which is preliminary data.</text>
</comment>
<gene>
    <name evidence="2" type="ORF">HGG74_11470</name>
</gene>
<keyword evidence="3" id="KW-1185">Reference proteome</keyword>
<evidence type="ECO:0000313" key="2">
    <source>
        <dbReference type="EMBL" id="NKX55151.1"/>
    </source>
</evidence>
<dbReference type="AlphaFoldDB" id="A0A7X6HDI5"/>
<dbReference type="Gene3D" id="3.50.50.60">
    <property type="entry name" value="FAD/NAD(P)-binding domain"/>
    <property type="match status" value="1"/>
</dbReference>
<evidence type="ECO:0000259" key="1">
    <source>
        <dbReference type="Pfam" id="PF01266"/>
    </source>
</evidence>
<dbReference type="SUPFAM" id="SSF51905">
    <property type="entry name" value="FAD/NAD(P)-binding domain"/>
    <property type="match status" value="1"/>
</dbReference>
<protein>
    <submittedName>
        <fullName evidence="2">FAD-dependent oxidoreductase</fullName>
    </submittedName>
</protein>
<dbReference type="GO" id="GO:0005737">
    <property type="term" value="C:cytoplasm"/>
    <property type="evidence" value="ECO:0007669"/>
    <property type="project" value="TreeGrafter"/>
</dbReference>
<organism evidence="2 3">
    <name type="scientific">Arthrobacter mobilis</name>
    <dbReference type="NCBI Taxonomy" id="2724944"/>
    <lineage>
        <taxon>Bacteria</taxon>
        <taxon>Bacillati</taxon>
        <taxon>Actinomycetota</taxon>
        <taxon>Actinomycetes</taxon>
        <taxon>Micrococcales</taxon>
        <taxon>Micrococcaceae</taxon>
        <taxon>Arthrobacter</taxon>
    </lineage>
</organism>